<dbReference type="GO" id="GO:0007004">
    <property type="term" value="P:telomere maintenance via telomerase"/>
    <property type="evidence" value="ECO:0007669"/>
    <property type="project" value="EnsemblFungi"/>
</dbReference>
<dbReference type="GO" id="GO:0000781">
    <property type="term" value="C:chromosome, telomeric region"/>
    <property type="evidence" value="ECO:0007669"/>
    <property type="project" value="EnsemblFungi"/>
</dbReference>
<dbReference type="SUPFAM" id="SSF50249">
    <property type="entry name" value="Nucleic acid-binding proteins"/>
    <property type="match status" value="4"/>
</dbReference>
<dbReference type="GO" id="GO:0016567">
    <property type="term" value="P:protein ubiquitination"/>
    <property type="evidence" value="ECO:0007669"/>
    <property type="project" value="EnsemblFungi"/>
</dbReference>
<evidence type="ECO:0000259" key="14">
    <source>
        <dbReference type="Pfam" id="PF16900"/>
    </source>
</evidence>
<dbReference type="GO" id="GO:0003690">
    <property type="term" value="F:double-stranded DNA binding"/>
    <property type="evidence" value="ECO:0007669"/>
    <property type="project" value="EnsemblFungi"/>
</dbReference>
<feature type="compositionally biased region" description="Low complexity" evidence="10">
    <location>
        <begin position="157"/>
        <end position="176"/>
    </location>
</feature>
<accession>A0A8X7NU50</accession>
<dbReference type="GO" id="GO:0030491">
    <property type="term" value="P:heteroduplex formation"/>
    <property type="evidence" value="ECO:0007669"/>
    <property type="project" value="EnsemblFungi"/>
</dbReference>
<evidence type="ECO:0000259" key="11">
    <source>
        <dbReference type="Pfam" id="PF01336"/>
    </source>
</evidence>
<sequence>MTSFPLSTGALKQAFSKDGHDKVKCPLVFQVTNLKSVNTMNNSKKYRILLSDGVYSTQGIIEEKCTPYLENNNWSRYCTIQVNAFRTLATAKHFLIIEDVEILTPTGEKPTTPLINIDTYFAEHPEEAALTVTKKQNSVDEKEQIPSTTNTPPVAQSTASSIGAAPASSTTTATATKQQYPPSKGVGQPAPARISPIETISPYQNTWTIKARVSYKGELRSWSNAKGEGKVFSINFLDESDEIKASAFNESAERAYNLLEEGKVYYISKAKVGAARKKFNNLTHPYELTLEKDTEITECFDESDVPKLNFNFVKLDKIQNLEPNAIVDVLGALKVVNPPFQITAKSTGKAFDRRDITIVDETGFAVDVGLWNNTAVDFSVEEGTVIAFKGCKVSDFNGRSLSLTQAGSIVPNPGTPESYQLKGWFDNVGVKENFKSMKTETNASSSLDRLANRKTIAQVEEETNNNIDGGDQQQQSGYFTVKACFSFTKPENFAYPACTNIVSNNTDSSKPGLPCNKKLVEVNDKWRCERCDLSYDEPTYRYILYISITDATGQLWTTLFDEQAKKLLGIDANELMKLSLPNESHAVAEYISRAYFKEYNFRLRVKQDTFNDQLKLRYQCVGLSDIDYNTECEFLCSELDALLG</sequence>
<dbReference type="GO" id="GO:0005662">
    <property type="term" value="C:DNA replication factor A complex"/>
    <property type="evidence" value="ECO:0007669"/>
    <property type="project" value="EnsemblFungi"/>
</dbReference>
<keyword evidence="7 9" id="KW-0238">DNA-binding</keyword>
<dbReference type="CDD" id="cd04476">
    <property type="entry name" value="RPA1_DBD_C"/>
    <property type="match status" value="1"/>
</dbReference>
<dbReference type="GO" id="GO:0000724">
    <property type="term" value="P:double-strand break repair via homologous recombination"/>
    <property type="evidence" value="ECO:0007669"/>
    <property type="project" value="EnsemblFungi"/>
</dbReference>
<evidence type="ECO:0000256" key="10">
    <source>
        <dbReference type="SAM" id="MobiDB-lite"/>
    </source>
</evidence>
<dbReference type="PANTHER" id="PTHR47165:SF4">
    <property type="entry name" value="OS03G0429900 PROTEIN"/>
    <property type="match status" value="1"/>
</dbReference>
<dbReference type="AlphaFoldDB" id="A0A8X7NU50"/>
<dbReference type="GO" id="GO:0045184">
    <property type="term" value="P:establishment of protein localization"/>
    <property type="evidence" value="ECO:0007669"/>
    <property type="project" value="EnsemblFungi"/>
</dbReference>
<keyword evidence="6 9" id="KW-0862">Zinc</keyword>
<dbReference type="CDD" id="cd04474">
    <property type="entry name" value="RPA1_DBD_A"/>
    <property type="match status" value="1"/>
</dbReference>
<evidence type="ECO:0000259" key="13">
    <source>
        <dbReference type="Pfam" id="PF08646"/>
    </source>
</evidence>
<comment type="function">
    <text evidence="9">As part of the replication protein A (RPA/RP-A), a single-stranded DNA-binding heterotrimeric complex, may play an essential role in DNA replication, recombination and repair. Binds and stabilizes single-stranded DNA intermediates, preventing complementary DNA reannealing and recruiting different proteins involved in DNA metabolism.</text>
</comment>
<evidence type="ECO:0000256" key="7">
    <source>
        <dbReference type="ARBA" id="ARBA00023125"/>
    </source>
</evidence>
<dbReference type="InterPro" id="IPR031657">
    <property type="entry name" value="REPA_OB_2"/>
</dbReference>
<protein>
    <recommendedName>
        <fullName evidence="9">Replication protein A subunit</fullName>
    </recommendedName>
</protein>
<feature type="domain" description="Replication factor-A protein 1 N-terminal" evidence="12">
    <location>
        <begin position="6"/>
        <end position="104"/>
    </location>
</feature>
<dbReference type="InterPro" id="IPR007199">
    <property type="entry name" value="Rep_factor-A_N"/>
</dbReference>
<dbReference type="GO" id="GO:0043934">
    <property type="term" value="P:sporulation"/>
    <property type="evidence" value="ECO:0007669"/>
    <property type="project" value="EnsemblFungi"/>
</dbReference>
<keyword evidence="3 9" id="KW-0235">DNA replication</keyword>
<dbReference type="FunFam" id="2.40.50.140:FF:000090">
    <property type="entry name" value="Replication protein A subunit"/>
    <property type="match status" value="1"/>
</dbReference>
<dbReference type="CDD" id="cd04477">
    <property type="entry name" value="RPA1N"/>
    <property type="match status" value="1"/>
</dbReference>
<evidence type="ECO:0000256" key="2">
    <source>
        <dbReference type="ARBA" id="ARBA00005690"/>
    </source>
</evidence>
<dbReference type="NCBIfam" id="TIGR00617">
    <property type="entry name" value="rpa1"/>
    <property type="match status" value="1"/>
</dbReference>
<evidence type="ECO:0000256" key="4">
    <source>
        <dbReference type="ARBA" id="ARBA00022723"/>
    </source>
</evidence>
<evidence type="ECO:0000259" key="12">
    <source>
        <dbReference type="Pfam" id="PF04057"/>
    </source>
</evidence>
<evidence type="ECO:0000313" key="15">
    <source>
        <dbReference type="EMBL" id="KAF6059758.1"/>
    </source>
</evidence>
<feature type="domain" description="Replication protein A OB" evidence="14">
    <location>
        <begin position="315"/>
        <end position="411"/>
    </location>
</feature>
<dbReference type="FunFam" id="2.40.50.140:FF:000064">
    <property type="entry name" value="Replication protein A subunit"/>
    <property type="match status" value="1"/>
</dbReference>
<evidence type="ECO:0000256" key="9">
    <source>
        <dbReference type="RuleBase" id="RU364130"/>
    </source>
</evidence>
<dbReference type="InterPro" id="IPR004365">
    <property type="entry name" value="NA-bd_OB_tRNA"/>
</dbReference>
<dbReference type="OrthoDB" id="1751331at2759"/>
<organism evidence="15 16">
    <name type="scientific">Candida parapsilosis</name>
    <name type="common">Yeast</name>
    <dbReference type="NCBI Taxonomy" id="5480"/>
    <lineage>
        <taxon>Eukaryota</taxon>
        <taxon>Fungi</taxon>
        <taxon>Dikarya</taxon>
        <taxon>Ascomycota</taxon>
        <taxon>Saccharomycotina</taxon>
        <taxon>Pichiomycetes</taxon>
        <taxon>Debaryomycetaceae</taxon>
        <taxon>Candida/Lodderomyces clade</taxon>
        <taxon>Candida</taxon>
    </lineage>
</organism>
<dbReference type="GO" id="GO:0043565">
    <property type="term" value="F:sequence-specific DNA binding"/>
    <property type="evidence" value="ECO:0007669"/>
    <property type="project" value="EnsemblFungi"/>
</dbReference>
<evidence type="ECO:0000256" key="1">
    <source>
        <dbReference type="ARBA" id="ARBA00004123"/>
    </source>
</evidence>
<dbReference type="GO" id="GO:0005829">
    <property type="term" value="C:cytosol"/>
    <property type="evidence" value="ECO:0007669"/>
    <property type="project" value="EnsemblFungi"/>
</dbReference>
<feature type="domain" description="OB" evidence="11">
    <location>
        <begin position="208"/>
        <end position="289"/>
    </location>
</feature>
<dbReference type="Proteomes" id="UP000590412">
    <property type="component" value="Unassembled WGS sequence"/>
</dbReference>
<evidence type="ECO:0000256" key="5">
    <source>
        <dbReference type="ARBA" id="ARBA00022771"/>
    </source>
</evidence>
<dbReference type="GO" id="GO:0000722">
    <property type="term" value="P:telomere maintenance via recombination"/>
    <property type="evidence" value="ECO:0007669"/>
    <property type="project" value="EnsemblFungi"/>
</dbReference>
<dbReference type="InterPro" id="IPR013955">
    <property type="entry name" value="Rep_factor-A_C"/>
</dbReference>
<keyword evidence="8 9" id="KW-0539">Nucleus</keyword>
<dbReference type="GO" id="GO:0003697">
    <property type="term" value="F:single-stranded DNA binding"/>
    <property type="evidence" value="ECO:0007669"/>
    <property type="project" value="EnsemblFungi"/>
</dbReference>
<comment type="subcellular location">
    <subcellularLocation>
        <location evidence="1 9">Nucleus</location>
    </subcellularLocation>
</comment>
<name>A0A8X7NU50_CANPA</name>
<comment type="subunit">
    <text evidence="9">Component of the heterotrimeric canonical replication protein A complex (RPA).</text>
</comment>
<dbReference type="InterPro" id="IPR012340">
    <property type="entry name" value="NA-bd_OB-fold"/>
</dbReference>
<dbReference type="InterPro" id="IPR004591">
    <property type="entry name" value="Rfa1"/>
</dbReference>
<dbReference type="Pfam" id="PF01336">
    <property type="entry name" value="tRNA_anti-codon"/>
    <property type="match status" value="1"/>
</dbReference>
<dbReference type="CDD" id="cd04475">
    <property type="entry name" value="RPA1_DBD_B"/>
    <property type="match status" value="1"/>
</dbReference>
<dbReference type="GO" id="GO:0006260">
    <property type="term" value="P:DNA replication"/>
    <property type="evidence" value="ECO:0007669"/>
    <property type="project" value="UniProtKB-KW"/>
</dbReference>
<dbReference type="PANTHER" id="PTHR47165">
    <property type="entry name" value="OS03G0429900 PROTEIN"/>
    <property type="match status" value="1"/>
</dbReference>
<feature type="region of interest" description="Disordered" evidence="10">
    <location>
        <begin position="134"/>
        <end position="191"/>
    </location>
</feature>
<evidence type="ECO:0000256" key="6">
    <source>
        <dbReference type="ARBA" id="ARBA00022833"/>
    </source>
</evidence>
<dbReference type="EMBL" id="JABWAB010000001">
    <property type="protein sequence ID" value="KAF6059758.1"/>
    <property type="molecule type" value="Genomic_DNA"/>
</dbReference>
<dbReference type="Pfam" id="PF16900">
    <property type="entry name" value="REPA_OB_2"/>
    <property type="match status" value="1"/>
</dbReference>
<dbReference type="GO" id="GO:0006265">
    <property type="term" value="P:DNA topological change"/>
    <property type="evidence" value="ECO:0007669"/>
    <property type="project" value="EnsemblFungi"/>
</dbReference>
<dbReference type="InterPro" id="IPR047192">
    <property type="entry name" value="Euk_RPA1_DBD_C"/>
</dbReference>
<comment type="similarity">
    <text evidence="2 9">Belongs to the replication factor A protein 1 family.</text>
</comment>
<keyword evidence="4 9" id="KW-0479">Metal-binding</keyword>
<comment type="caution">
    <text evidence="15">The sequence shown here is derived from an EMBL/GenBank/DDBJ whole genome shotgun (WGS) entry which is preliminary data.</text>
</comment>
<evidence type="ECO:0000256" key="3">
    <source>
        <dbReference type="ARBA" id="ARBA00022705"/>
    </source>
</evidence>
<dbReference type="GO" id="GO:0000794">
    <property type="term" value="C:condensed nuclear chromosome"/>
    <property type="evidence" value="ECO:0007669"/>
    <property type="project" value="EnsemblFungi"/>
</dbReference>
<dbReference type="GO" id="GO:0007131">
    <property type="term" value="P:reciprocal meiotic recombination"/>
    <property type="evidence" value="ECO:0007669"/>
    <property type="project" value="EnsemblFungi"/>
</dbReference>
<dbReference type="GO" id="GO:0006289">
    <property type="term" value="P:nucleotide-excision repair"/>
    <property type="evidence" value="ECO:0007669"/>
    <property type="project" value="EnsemblFungi"/>
</dbReference>
<gene>
    <name evidence="15" type="ORF">FOB60_001340</name>
</gene>
<dbReference type="FunFam" id="2.40.50.140:FF:000041">
    <property type="entry name" value="Replication protein A subunit"/>
    <property type="match status" value="1"/>
</dbReference>
<dbReference type="Pfam" id="PF08646">
    <property type="entry name" value="Rep_fac-A_C"/>
    <property type="match status" value="1"/>
</dbReference>
<reference evidence="15" key="1">
    <citation type="submission" date="2020-03" db="EMBL/GenBank/DDBJ databases">
        <title>FDA dAtabase for Regulatory Grade micrObial Sequences (FDA-ARGOS): Supporting development and validation of Infectious Disease Dx tests.</title>
        <authorList>
            <person name="Campos J."/>
            <person name="Goldberg B."/>
            <person name="Tallon L."/>
            <person name="Sadzewicz L."/>
            <person name="Vavikolanu K."/>
            <person name="Mehta A."/>
            <person name="Aluvathingal J."/>
            <person name="Nadendla S."/>
            <person name="Nandy P."/>
            <person name="Geyer C."/>
            <person name="Yan Y."/>
            <person name="Sichtig H."/>
        </authorList>
    </citation>
    <scope>NUCLEOTIDE SEQUENCE [LARGE SCALE GENOMIC DNA]</scope>
    <source>
        <strain evidence="15">FDAARGOS_652</strain>
    </source>
</reference>
<evidence type="ECO:0000313" key="16">
    <source>
        <dbReference type="Proteomes" id="UP000590412"/>
    </source>
</evidence>
<proteinExistence type="inferred from homology"/>
<keyword evidence="5 9" id="KW-0863">Zinc-finger</keyword>
<feature type="compositionally biased region" description="Polar residues" evidence="10">
    <location>
        <begin position="145"/>
        <end position="156"/>
    </location>
</feature>
<dbReference type="Pfam" id="PF04057">
    <property type="entry name" value="Rep-A_N"/>
    <property type="match status" value="1"/>
</dbReference>
<feature type="domain" description="Replication factor A C-terminal" evidence="13">
    <location>
        <begin position="478"/>
        <end position="635"/>
    </location>
</feature>
<evidence type="ECO:0000256" key="8">
    <source>
        <dbReference type="ARBA" id="ARBA00023242"/>
    </source>
</evidence>
<dbReference type="Gene3D" id="2.40.50.140">
    <property type="entry name" value="Nucleic acid-binding proteins"/>
    <property type="match status" value="4"/>
</dbReference>
<dbReference type="GO" id="GO:0008270">
    <property type="term" value="F:zinc ion binding"/>
    <property type="evidence" value="ECO:0007669"/>
    <property type="project" value="UniProtKB-KW"/>
</dbReference>